<organism evidence="2 3">
    <name type="scientific">Diabrotica virgifera virgifera</name>
    <name type="common">western corn rootworm</name>
    <dbReference type="NCBI Taxonomy" id="50390"/>
    <lineage>
        <taxon>Eukaryota</taxon>
        <taxon>Metazoa</taxon>
        <taxon>Ecdysozoa</taxon>
        <taxon>Arthropoda</taxon>
        <taxon>Hexapoda</taxon>
        <taxon>Insecta</taxon>
        <taxon>Pterygota</taxon>
        <taxon>Neoptera</taxon>
        <taxon>Endopterygota</taxon>
        <taxon>Coleoptera</taxon>
        <taxon>Polyphaga</taxon>
        <taxon>Cucujiformia</taxon>
        <taxon>Chrysomeloidea</taxon>
        <taxon>Chrysomelidae</taxon>
        <taxon>Galerucinae</taxon>
        <taxon>Diabroticina</taxon>
        <taxon>Diabroticites</taxon>
        <taxon>Diabrotica</taxon>
    </lineage>
</organism>
<feature type="domain" description="Tc1-like transposase DDE" evidence="1">
    <location>
        <begin position="265"/>
        <end position="394"/>
    </location>
</feature>
<dbReference type="PANTHER" id="PTHR33939:SF1">
    <property type="entry name" value="DUF4371 DOMAIN-CONTAINING PROTEIN"/>
    <property type="match status" value="1"/>
</dbReference>
<proteinExistence type="predicted"/>
<sequence>MSSTDTADELVDINLTLTPPKKRPVKGHFDVKTKEMILNVFKTEIQENPTKSKSAISIRVADKTGVCSRSVRNIVQEYENTGILSTPKKTEQRRSIINSLDDLTKEAVRRIIHQFFFRNEIPTIEKVLRVVNEDPLLPNFKRTTFFKLLKEINFKFQRRQRNSILMDRDEIVLWRREFLIKIKAYRNENRKIYYLDETWLNAGHTKSKVWADNSVTSYRQAFLDGLSTGLKNPAGKGKRLIICHIGSEDGFVPEALWVFESKKSVDYHEEMDGESFENWFKNILPRLDDNSIIVLDNAPYHSRKMEKIPTTASRKADIQAWLRSKNIGFDDSMLKVQLLAIVKEHKSQYNKYIIDEMAKTQNKIVLRLPPYHCELNPIELIWAEVKNYVAAKNTTYKFADMKNIFYDAIDNVSPSKWQKCVQHVQQKVESKMWKLDNIIENHIEPIIINPDEDSSTSSFSDSE</sequence>
<evidence type="ECO:0000313" key="2">
    <source>
        <dbReference type="EnsemblMetazoa" id="XP_050512935.1"/>
    </source>
</evidence>
<keyword evidence="3" id="KW-1185">Reference proteome</keyword>
<dbReference type="InterPro" id="IPR036397">
    <property type="entry name" value="RNaseH_sf"/>
</dbReference>
<dbReference type="InterPro" id="IPR038717">
    <property type="entry name" value="Tc1-like_DDE_dom"/>
</dbReference>
<dbReference type="PANTHER" id="PTHR33939">
    <property type="entry name" value="PROTEIN CBG22215"/>
    <property type="match status" value="1"/>
</dbReference>
<dbReference type="Pfam" id="PF13358">
    <property type="entry name" value="DDE_3"/>
    <property type="match status" value="1"/>
</dbReference>
<dbReference type="RefSeq" id="XP_050512935.1">
    <property type="nucleotide sequence ID" value="XM_050656978.1"/>
</dbReference>
<evidence type="ECO:0000259" key="1">
    <source>
        <dbReference type="Pfam" id="PF13358"/>
    </source>
</evidence>
<dbReference type="Gene3D" id="3.30.420.10">
    <property type="entry name" value="Ribonuclease H-like superfamily/Ribonuclease H"/>
    <property type="match status" value="1"/>
</dbReference>
<protein>
    <recommendedName>
        <fullName evidence="1">Tc1-like transposase DDE domain-containing protein</fullName>
    </recommendedName>
</protein>
<dbReference type="GeneID" id="126888622"/>
<evidence type="ECO:0000313" key="3">
    <source>
        <dbReference type="Proteomes" id="UP001652700"/>
    </source>
</evidence>
<dbReference type="Proteomes" id="UP001652700">
    <property type="component" value="Unplaced"/>
</dbReference>
<name>A0ABM5KRW4_DIAVI</name>
<dbReference type="EnsemblMetazoa" id="XM_050656978.1">
    <property type="protein sequence ID" value="XP_050512935.1"/>
    <property type="gene ID" value="LOC126888622"/>
</dbReference>
<accession>A0ABM5KRW4</accession>
<reference evidence="2" key="1">
    <citation type="submission" date="2025-05" db="UniProtKB">
        <authorList>
            <consortium name="EnsemblMetazoa"/>
        </authorList>
    </citation>
    <scope>IDENTIFICATION</scope>
</reference>